<dbReference type="GO" id="GO:0006890">
    <property type="term" value="P:retrograde vesicle-mediated transport, Golgi to endoplasmic reticulum"/>
    <property type="evidence" value="ECO:0007669"/>
    <property type="project" value="InterPro"/>
</dbReference>
<dbReference type="EMBL" id="CH479244">
    <property type="protein sequence ID" value="EDW37718.1"/>
    <property type="molecule type" value="Genomic_DNA"/>
</dbReference>
<dbReference type="GO" id="GO:0060628">
    <property type="term" value="P:regulation of ER to Golgi vesicle-mediated transport"/>
    <property type="evidence" value="ECO:0007669"/>
    <property type="project" value="TreeGrafter"/>
</dbReference>
<dbReference type="OrthoDB" id="2189254at2759"/>
<dbReference type="HOGENOM" id="CLU_2190074_0_0_1"/>
<protein>
    <submittedName>
        <fullName evidence="1">GL21322</fullName>
    </submittedName>
</protein>
<dbReference type="Pfam" id="PF04437">
    <property type="entry name" value="RINT1_TIP1"/>
    <property type="match status" value="1"/>
</dbReference>
<dbReference type="GO" id="GO:0007030">
    <property type="term" value="P:Golgi organization"/>
    <property type="evidence" value="ECO:0007669"/>
    <property type="project" value="EnsemblMetazoa"/>
</dbReference>
<dbReference type="GO" id="GO:0006888">
    <property type="term" value="P:endoplasmic reticulum to Golgi vesicle-mediated transport"/>
    <property type="evidence" value="ECO:0007669"/>
    <property type="project" value="InterPro"/>
</dbReference>
<proteinExistence type="predicted"/>
<dbReference type="AlphaFoldDB" id="B4HAT6"/>
<dbReference type="GO" id="GO:0036090">
    <property type="term" value="P:cleavage furrow ingression"/>
    <property type="evidence" value="ECO:0007669"/>
    <property type="project" value="EnsemblMetazoa"/>
</dbReference>
<dbReference type="InterPro" id="IPR007528">
    <property type="entry name" value="RINT1_Tip20"/>
</dbReference>
<keyword evidence="2" id="KW-1185">Reference proteome</keyword>
<accession>B4HAT6</accession>
<dbReference type="GO" id="GO:0007112">
    <property type="term" value="P:male meiosis cytokinesis"/>
    <property type="evidence" value="ECO:0007669"/>
    <property type="project" value="EnsemblMetazoa"/>
</dbReference>
<evidence type="ECO:0000313" key="2">
    <source>
        <dbReference type="Proteomes" id="UP000008744"/>
    </source>
</evidence>
<organism evidence="2">
    <name type="scientific">Drosophila persimilis</name>
    <name type="common">Fruit fly</name>
    <dbReference type="NCBI Taxonomy" id="7234"/>
    <lineage>
        <taxon>Eukaryota</taxon>
        <taxon>Metazoa</taxon>
        <taxon>Ecdysozoa</taxon>
        <taxon>Arthropoda</taxon>
        <taxon>Hexapoda</taxon>
        <taxon>Insecta</taxon>
        <taxon>Pterygota</taxon>
        <taxon>Neoptera</taxon>
        <taxon>Endopterygota</taxon>
        <taxon>Diptera</taxon>
        <taxon>Brachycera</taxon>
        <taxon>Muscomorpha</taxon>
        <taxon>Ephydroidea</taxon>
        <taxon>Drosophilidae</taxon>
        <taxon>Drosophila</taxon>
        <taxon>Sophophora</taxon>
    </lineage>
</organism>
<gene>
    <name evidence="1" type="primary">Dper\GL21322</name>
    <name evidence="1" type="ORF">Dper_GL21322</name>
</gene>
<sequence length="110" mass="12893">MVMNTKFSPAGAAQFNYDMTRNLFALFGQYTRRPELLFKRIHDACKLLTAARGTALLLLETLRSNQSVEENMKPLRELQVLRLDSRQCIEVLERRVDIKCFEKWSVRQTI</sequence>
<dbReference type="GO" id="GO:0070939">
    <property type="term" value="C:Dsl1/NZR complex"/>
    <property type="evidence" value="ECO:0007669"/>
    <property type="project" value="InterPro"/>
</dbReference>
<dbReference type="PROSITE" id="PS51386">
    <property type="entry name" value="RINT1_TIP20"/>
    <property type="match status" value="1"/>
</dbReference>
<name>B4HAT6_DROPE</name>
<evidence type="ECO:0000313" key="1">
    <source>
        <dbReference type="EMBL" id="EDW37718.1"/>
    </source>
</evidence>
<reference evidence="1 2" key="1">
    <citation type="journal article" date="2007" name="Nature">
        <title>Evolution of genes and genomes on the Drosophila phylogeny.</title>
        <authorList>
            <consortium name="Drosophila 12 Genomes Consortium"/>
            <person name="Clark A.G."/>
            <person name="Eisen M.B."/>
            <person name="Smith D.R."/>
            <person name="Bergman C.M."/>
            <person name="Oliver B."/>
            <person name="Markow T.A."/>
            <person name="Kaufman T.C."/>
            <person name="Kellis M."/>
            <person name="Gelbart W."/>
            <person name="Iyer V.N."/>
            <person name="Pollard D.A."/>
            <person name="Sackton T.B."/>
            <person name="Larracuente A.M."/>
            <person name="Singh N.D."/>
            <person name="Abad J.P."/>
            <person name="Abt D.N."/>
            <person name="Adryan B."/>
            <person name="Aguade M."/>
            <person name="Akashi H."/>
            <person name="Anderson W.W."/>
            <person name="Aquadro C.F."/>
            <person name="Ardell D.H."/>
            <person name="Arguello R."/>
            <person name="Artieri C.G."/>
            <person name="Barbash D.A."/>
            <person name="Barker D."/>
            <person name="Barsanti P."/>
            <person name="Batterham P."/>
            <person name="Batzoglou S."/>
            <person name="Begun D."/>
            <person name="Bhutkar A."/>
            <person name="Blanco E."/>
            <person name="Bosak S.A."/>
            <person name="Bradley R.K."/>
            <person name="Brand A.D."/>
            <person name="Brent M.R."/>
            <person name="Brooks A.N."/>
            <person name="Brown R.H."/>
            <person name="Butlin R.K."/>
            <person name="Caggese C."/>
            <person name="Calvi B.R."/>
            <person name="Bernardo de Carvalho A."/>
            <person name="Caspi A."/>
            <person name="Castrezana S."/>
            <person name="Celniker S.E."/>
            <person name="Chang J.L."/>
            <person name="Chapple C."/>
            <person name="Chatterji S."/>
            <person name="Chinwalla A."/>
            <person name="Civetta A."/>
            <person name="Clifton S.W."/>
            <person name="Comeron J.M."/>
            <person name="Costello J.C."/>
            <person name="Coyne J.A."/>
            <person name="Daub J."/>
            <person name="David R.G."/>
            <person name="Delcher A.L."/>
            <person name="Delehaunty K."/>
            <person name="Do C.B."/>
            <person name="Ebling H."/>
            <person name="Edwards K."/>
            <person name="Eickbush T."/>
            <person name="Evans J.D."/>
            <person name="Filipski A."/>
            <person name="Findeiss S."/>
            <person name="Freyhult E."/>
            <person name="Fulton L."/>
            <person name="Fulton R."/>
            <person name="Garcia A.C."/>
            <person name="Gardiner A."/>
            <person name="Garfield D.A."/>
            <person name="Garvin B.E."/>
            <person name="Gibson G."/>
            <person name="Gilbert D."/>
            <person name="Gnerre S."/>
            <person name="Godfrey J."/>
            <person name="Good R."/>
            <person name="Gotea V."/>
            <person name="Gravely B."/>
            <person name="Greenberg A.J."/>
            <person name="Griffiths-Jones S."/>
            <person name="Gross S."/>
            <person name="Guigo R."/>
            <person name="Gustafson E.A."/>
            <person name="Haerty W."/>
            <person name="Hahn M.W."/>
            <person name="Halligan D.L."/>
            <person name="Halpern A.L."/>
            <person name="Halter G.M."/>
            <person name="Han M.V."/>
            <person name="Heger A."/>
            <person name="Hillier L."/>
            <person name="Hinrichs A.S."/>
            <person name="Holmes I."/>
            <person name="Hoskins R.A."/>
            <person name="Hubisz M.J."/>
            <person name="Hultmark D."/>
            <person name="Huntley M.A."/>
            <person name="Jaffe D.B."/>
            <person name="Jagadeeshan S."/>
            <person name="Jeck W.R."/>
            <person name="Johnson J."/>
            <person name="Jones C.D."/>
            <person name="Jordan W.C."/>
            <person name="Karpen G.H."/>
            <person name="Kataoka E."/>
            <person name="Keightley P.D."/>
            <person name="Kheradpour P."/>
            <person name="Kirkness E.F."/>
            <person name="Koerich L.B."/>
            <person name="Kristiansen K."/>
            <person name="Kudrna D."/>
            <person name="Kulathinal R.J."/>
            <person name="Kumar S."/>
            <person name="Kwok R."/>
            <person name="Lander E."/>
            <person name="Langley C.H."/>
            <person name="Lapoint R."/>
            <person name="Lazzaro B.P."/>
            <person name="Lee S.J."/>
            <person name="Levesque L."/>
            <person name="Li R."/>
            <person name="Lin C.F."/>
            <person name="Lin M.F."/>
            <person name="Lindblad-Toh K."/>
            <person name="Llopart A."/>
            <person name="Long M."/>
            <person name="Low L."/>
            <person name="Lozovsky E."/>
            <person name="Lu J."/>
            <person name="Luo M."/>
            <person name="Machado C.A."/>
            <person name="Makalowski W."/>
            <person name="Marzo M."/>
            <person name="Matsuda M."/>
            <person name="Matzkin L."/>
            <person name="McAllister B."/>
            <person name="McBride C.S."/>
            <person name="McKernan B."/>
            <person name="McKernan K."/>
            <person name="Mendez-Lago M."/>
            <person name="Minx P."/>
            <person name="Mollenhauer M.U."/>
            <person name="Montooth K."/>
            <person name="Mount S.M."/>
            <person name="Mu X."/>
            <person name="Myers E."/>
            <person name="Negre B."/>
            <person name="Newfeld S."/>
            <person name="Nielsen R."/>
            <person name="Noor M.A."/>
            <person name="O'Grady P."/>
            <person name="Pachter L."/>
            <person name="Papaceit M."/>
            <person name="Parisi M.J."/>
            <person name="Parisi M."/>
            <person name="Parts L."/>
            <person name="Pedersen J.S."/>
            <person name="Pesole G."/>
            <person name="Phillippy A.M."/>
            <person name="Ponting C.P."/>
            <person name="Pop M."/>
            <person name="Porcelli D."/>
            <person name="Powell J.R."/>
            <person name="Prohaska S."/>
            <person name="Pruitt K."/>
            <person name="Puig M."/>
            <person name="Quesneville H."/>
            <person name="Ram K.R."/>
            <person name="Rand D."/>
            <person name="Rasmussen M.D."/>
            <person name="Reed L.K."/>
            <person name="Reenan R."/>
            <person name="Reily A."/>
            <person name="Remington K.A."/>
            <person name="Rieger T.T."/>
            <person name="Ritchie M.G."/>
            <person name="Robin C."/>
            <person name="Rogers Y.H."/>
            <person name="Rohde C."/>
            <person name="Rozas J."/>
            <person name="Rubenfield M.J."/>
            <person name="Ruiz A."/>
            <person name="Russo S."/>
            <person name="Salzberg S.L."/>
            <person name="Sanchez-Gracia A."/>
            <person name="Saranga D.J."/>
            <person name="Sato H."/>
            <person name="Schaeffer S.W."/>
            <person name="Schatz M.C."/>
            <person name="Schlenke T."/>
            <person name="Schwartz R."/>
            <person name="Segarra C."/>
            <person name="Singh R.S."/>
            <person name="Sirot L."/>
            <person name="Sirota M."/>
            <person name="Sisneros N.B."/>
            <person name="Smith C.D."/>
            <person name="Smith T.F."/>
            <person name="Spieth J."/>
            <person name="Stage D.E."/>
            <person name="Stark A."/>
            <person name="Stephan W."/>
            <person name="Strausberg R.L."/>
            <person name="Strempel S."/>
            <person name="Sturgill D."/>
            <person name="Sutton G."/>
            <person name="Sutton G.G."/>
            <person name="Tao W."/>
            <person name="Teichmann S."/>
            <person name="Tobari Y.N."/>
            <person name="Tomimura Y."/>
            <person name="Tsolas J.M."/>
            <person name="Valente V.L."/>
            <person name="Venter E."/>
            <person name="Venter J.C."/>
            <person name="Vicario S."/>
            <person name="Vieira F.G."/>
            <person name="Vilella A.J."/>
            <person name="Villasante A."/>
            <person name="Walenz B."/>
            <person name="Wang J."/>
            <person name="Wasserman M."/>
            <person name="Watts T."/>
            <person name="Wilson D."/>
            <person name="Wilson R.K."/>
            <person name="Wing R.A."/>
            <person name="Wolfner M.F."/>
            <person name="Wong A."/>
            <person name="Wong G.K."/>
            <person name="Wu C.I."/>
            <person name="Wu G."/>
            <person name="Yamamoto D."/>
            <person name="Yang H.P."/>
            <person name="Yang S.P."/>
            <person name="Yorke J.A."/>
            <person name="Yoshida K."/>
            <person name="Zdobnov E."/>
            <person name="Zhang P."/>
            <person name="Zhang Y."/>
            <person name="Zimin A.V."/>
            <person name="Baldwin J."/>
            <person name="Abdouelleil A."/>
            <person name="Abdulkadir J."/>
            <person name="Abebe A."/>
            <person name="Abera B."/>
            <person name="Abreu J."/>
            <person name="Acer S.C."/>
            <person name="Aftuck L."/>
            <person name="Alexander A."/>
            <person name="An P."/>
            <person name="Anderson E."/>
            <person name="Anderson S."/>
            <person name="Arachi H."/>
            <person name="Azer M."/>
            <person name="Bachantsang P."/>
            <person name="Barry A."/>
            <person name="Bayul T."/>
            <person name="Berlin A."/>
            <person name="Bessette D."/>
            <person name="Bloom T."/>
            <person name="Blye J."/>
            <person name="Boguslavskiy L."/>
            <person name="Bonnet C."/>
            <person name="Boukhgalter B."/>
            <person name="Bourzgui I."/>
            <person name="Brown A."/>
            <person name="Cahill P."/>
            <person name="Channer S."/>
            <person name="Cheshatsang Y."/>
            <person name="Chuda L."/>
            <person name="Citroen M."/>
            <person name="Collymore A."/>
            <person name="Cooke P."/>
            <person name="Costello M."/>
            <person name="D'Aco K."/>
            <person name="Daza R."/>
            <person name="De Haan G."/>
            <person name="DeGray S."/>
            <person name="DeMaso C."/>
            <person name="Dhargay N."/>
            <person name="Dooley K."/>
            <person name="Dooley E."/>
            <person name="Doricent M."/>
            <person name="Dorje P."/>
            <person name="Dorjee K."/>
            <person name="Dupes A."/>
            <person name="Elong R."/>
            <person name="Falk J."/>
            <person name="Farina A."/>
            <person name="Faro S."/>
            <person name="Ferguson D."/>
            <person name="Fisher S."/>
            <person name="Foley C.D."/>
            <person name="Franke A."/>
            <person name="Friedrich D."/>
            <person name="Gadbois L."/>
            <person name="Gearin G."/>
            <person name="Gearin C.R."/>
            <person name="Giannoukos G."/>
            <person name="Goode T."/>
            <person name="Graham J."/>
            <person name="Grandbois E."/>
            <person name="Grewal S."/>
            <person name="Gyaltsen K."/>
            <person name="Hafez N."/>
            <person name="Hagos B."/>
            <person name="Hall J."/>
            <person name="Henson C."/>
            <person name="Hollinger A."/>
            <person name="Honan T."/>
            <person name="Huard M.D."/>
            <person name="Hughes L."/>
            <person name="Hurhula B."/>
            <person name="Husby M.E."/>
            <person name="Kamat A."/>
            <person name="Kanga B."/>
            <person name="Kashin S."/>
            <person name="Khazanovich D."/>
            <person name="Kisner P."/>
            <person name="Lance K."/>
            <person name="Lara M."/>
            <person name="Lee W."/>
            <person name="Lennon N."/>
            <person name="Letendre F."/>
            <person name="LeVine R."/>
            <person name="Lipovsky A."/>
            <person name="Liu X."/>
            <person name="Liu J."/>
            <person name="Liu S."/>
            <person name="Lokyitsang T."/>
            <person name="Lokyitsang Y."/>
            <person name="Lubonja R."/>
            <person name="Lui A."/>
            <person name="MacDonald P."/>
            <person name="Magnisalis V."/>
            <person name="Maru K."/>
            <person name="Matthews C."/>
            <person name="McCusker W."/>
            <person name="McDonough S."/>
            <person name="Mehta T."/>
            <person name="Meldrim J."/>
            <person name="Meneus L."/>
            <person name="Mihai O."/>
            <person name="Mihalev A."/>
            <person name="Mihova T."/>
            <person name="Mittelman R."/>
            <person name="Mlenga V."/>
            <person name="Montmayeur A."/>
            <person name="Mulrain L."/>
            <person name="Navidi A."/>
            <person name="Naylor J."/>
            <person name="Negash T."/>
            <person name="Nguyen T."/>
            <person name="Nguyen N."/>
            <person name="Nicol R."/>
            <person name="Norbu C."/>
            <person name="Norbu N."/>
            <person name="Novod N."/>
            <person name="O'Neill B."/>
            <person name="Osman S."/>
            <person name="Markiewicz E."/>
            <person name="Oyono O.L."/>
            <person name="Patti C."/>
            <person name="Phunkhang P."/>
            <person name="Pierre F."/>
            <person name="Priest M."/>
            <person name="Raghuraman S."/>
            <person name="Rege F."/>
            <person name="Reyes R."/>
            <person name="Rise C."/>
            <person name="Rogov P."/>
            <person name="Ross K."/>
            <person name="Ryan E."/>
            <person name="Settipalli S."/>
            <person name="Shea T."/>
            <person name="Sherpa N."/>
            <person name="Shi L."/>
            <person name="Shih D."/>
            <person name="Sparrow T."/>
            <person name="Spaulding J."/>
            <person name="Stalker J."/>
            <person name="Stange-Thomann N."/>
            <person name="Stavropoulos S."/>
            <person name="Stone C."/>
            <person name="Strader C."/>
            <person name="Tesfaye S."/>
            <person name="Thomson T."/>
            <person name="Thoulutsang Y."/>
            <person name="Thoulutsang D."/>
            <person name="Topham K."/>
            <person name="Topping I."/>
            <person name="Tsamla T."/>
            <person name="Vassiliev H."/>
            <person name="Vo A."/>
            <person name="Wangchuk T."/>
            <person name="Wangdi T."/>
            <person name="Weiand M."/>
            <person name="Wilkinson J."/>
            <person name="Wilson A."/>
            <person name="Yadav S."/>
            <person name="Young G."/>
            <person name="Yu Q."/>
            <person name="Zembek L."/>
            <person name="Zhong D."/>
            <person name="Zimmer A."/>
            <person name="Zwirko Z."/>
            <person name="Jaffe D.B."/>
            <person name="Alvarez P."/>
            <person name="Brockman W."/>
            <person name="Butler J."/>
            <person name="Chin C."/>
            <person name="Gnerre S."/>
            <person name="Grabherr M."/>
            <person name="Kleber M."/>
            <person name="Mauceli E."/>
            <person name="MacCallum I."/>
        </authorList>
    </citation>
    <scope>NUCLEOTIDE SEQUENCE [LARGE SCALE GENOMIC DNA]</scope>
    <source>
        <strain evidence="2">MSH-3 / Tucson 14011-0111.49</strain>
    </source>
</reference>
<dbReference type="PANTHER" id="PTHR13520:SF0">
    <property type="entry name" value="RAD50-INTERACTING PROTEIN 1"/>
    <property type="match status" value="1"/>
</dbReference>
<dbReference type="eggNOG" id="KOG2218">
    <property type="taxonomic scope" value="Eukaryota"/>
</dbReference>
<dbReference type="STRING" id="7234.B4HAT6"/>
<dbReference type="Proteomes" id="UP000008744">
    <property type="component" value="Unassembled WGS sequence"/>
</dbReference>
<dbReference type="PANTHER" id="PTHR13520">
    <property type="entry name" value="RAD50-INTERACTING PROTEIN 1 RINT-1"/>
    <property type="match status" value="1"/>
</dbReference>